<proteinExistence type="predicted"/>
<dbReference type="STRING" id="243090.RB11676"/>
<dbReference type="EnsemblBacteria" id="CAD79257">
    <property type="protein sequence ID" value="CAD79257"/>
    <property type="gene ID" value="RB11676"/>
</dbReference>
<evidence type="ECO:0000256" key="1">
    <source>
        <dbReference type="SAM" id="Phobius"/>
    </source>
</evidence>
<keyword evidence="1" id="KW-0472">Membrane</keyword>
<dbReference type="EMBL" id="BX294153">
    <property type="protein sequence ID" value="CAD79257.1"/>
    <property type="molecule type" value="Genomic_DNA"/>
</dbReference>
<accession>Q7UDZ8</accession>
<dbReference type="Proteomes" id="UP000001025">
    <property type="component" value="Chromosome"/>
</dbReference>
<evidence type="ECO:0000313" key="3">
    <source>
        <dbReference type="Proteomes" id="UP000001025"/>
    </source>
</evidence>
<dbReference type="HOGENOM" id="CLU_1440040_0_0_0"/>
<evidence type="ECO:0000313" key="2">
    <source>
        <dbReference type="EMBL" id="CAD79257.1"/>
    </source>
</evidence>
<protein>
    <submittedName>
        <fullName evidence="2">Uncharacterized protein</fullName>
    </submittedName>
</protein>
<sequence length="188" mass="20836">MPSWPYRATRVTASKRNRSINSTILRSPRRRSRVPPILFSGLWLCVVTWWLIRVRVVTTLVAITRVGLCGRVIVVCRRLIVIRCAVVGSVVPSPLYRLTALGWPSVRIRWRSTWIIASLALSRITALLGSLLSGLFTLTLVQNVSTAIDRGTCIAANFRLVDFDPCLVAITLDGEPSSHESPTDGQAE</sequence>
<gene>
    <name evidence="2" type="ordered locus">RB11676</name>
</gene>
<keyword evidence="1" id="KW-0812">Transmembrane</keyword>
<keyword evidence="3" id="KW-1185">Reference proteome</keyword>
<keyword evidence="1" id="KW-1133">Transmembrane helix</keyword>
<organism evidence="2 3">
    <name type="scientific">Rhodopirellula baltica (strain DSM 10527 / NCIMB 13988 / SH1)</name>
    <dbReference type="NCBI Taxonomy" id="243090"/>
    <lineage>
        <taxon>Bacteria</taxon>
        <taxon>Pseudomonadati</taxon>
        <taxon>Planctomycetota</taxon>
        <taxon>Planctomycetia</taxon>
        <taxon>Pirellulales</taxon>
        <taxon>Pirellulaceae</taxon>
        <taxon>Rhodopirellula</taxon>
    </lineage>
</organism>
<name>Q7UDZ8_RHOBA</name>
<dbReference type="AlphaFoldDB" id="Q7UDZ8"/>
<feature type="transmembrane region" description="Helical" evidence="1">
    <location>
        <begin position="114"/>
        <end position="141"/>
    </location>
</feature>
<dbReference type="InParanoid" id="Q7UDZ8"/>
<dbReference type="KEGG" id="rba:RB11676"/>
<reference evidence="2 3" key="1">
    <citation type="journal article" date="2003" name="Proc. Natl. Acad. Sci. U.S.A.">
        <title>Complete genome sequence of the marine planctomycete Pirellula sp. strain 1.</title>
        <authorList>
            <person name="Gloeckner F.O."/>
            <person name="Kube M."/>
            <person name="Bauer M."/>
            <person name="Teeling H."/>
            <person name="Lombardot T."/>
            <person name="Ludwig W."/>
            <person name="Gade D."/>
            <person name="Beck A."/>
            <person name="Borzym K."/>
            <person name="Heitmann K."/>
            <person name="Rabus R."/>
            <person name="Schlesner H."/>
            <person name="Amann R."/>
            <person name="Reinhardt R."/>
        </authorList>
    </citation>
    <scope>NUCLEOTIDE SEQUENCE [LARGE SCALE GENOMIC DNA]</scope>
    <source>
        <strain evidence="3">DSM 10527 / NCIMB 13988 / SH1</strain>
    </source>
</reference>
<feature type="transmembrane region" description="Helical" evidence="1">
    <location>
        <begin position="34"/>
        <end position="52"/>
    </location>
</feature>